<proteinExistence type="predicted"/>
<name>A0A0G0RSQ2_9BACT</name>
<evidence type="ECO:0000313" key="1">
    <source>
        <dbReference type="EMBL" id="KKR55694.1"/>
    </source>
</evidence>
<comment type="caution">
    <text evidence="1">The sequence shown here is derived from an EMBL/GenBank/DDBJ whole genome shotgun (WGS) entry which is preliminary data.</text>
</comment>
<reference evidence="1 2" key="1">
    <citation type="journal article" date="2015" name="Nature">
        <title>rRNA introns, odd ribosomes, and small enigmatic genomes across a large radiation of phyla.</title>
        <authorList>
            <person name="Brown C.T."/>
            <person name="Hug L.A."/>
            <person name="Thomas B.C."/>
            <person name="Sharon I."/>
            <person name="Castelle C.J."/>
            <person name="Singh A."/>
            <person name="Wilkins M.J."/>
            <person name="Williams K.H."/>
            <person name="Banfield J.F."/>
        </authorList>
    </citation>
    <scope>NUCLEOTIDE SEQUENCE [LARGE SCALE GENOMIC DNA]</scope>
</reference>
<dbReference type="AlphaFoldDB" id="A0A0G0RSQ2"/>
<evidence type="ECO:0000313" key="2">
    <source>
        <dbReference type="Proteomes" id="UP000034489"/>
    </source>
</evidence>
<dbReference type="Proteomes" id="UP000034489">
    <property type="component" value="Unassembled WGS sequence"/>
</dbReference>
<organism evidence="1 2">
    <name type="scientific">Candidatus Curtissbacteria bacterium GW2011_GWA1_40_24</name>
    <dbReference type="NCBI Taxonomy" id="1618406"/>
    <lineage>
        <taxon>Bacteria</taxon>
        <taxon>Candidatus Curtissiibacteriota</taxon>
    </lineage>
</organism>
<dbReference type="EMBL" id="LBYQ01000001">
    <property type="protein sequence ID" value="KKR55694.1"/>
    <property type="molecule type" value="Genomic_DNA"/>
</dbReference>
<accession>A0A0G0RSQ2</accession>
<gene>
    <name evidence="1" type="ORF">UT92_C0001G0037</name>
</gene>
<protein>
    <submittedName>
        <fullName evidence="1">Uncharacterized protein</fullName>
    </submittedName>
</protein>
<sequence>MNKFEKNSSGEEKSITKQELIESIGEEIDAMIRERGVDGNAVAEIAEDLKNKGLFTAGDELKNEAFRIWRQNLIDEELEKRQNN</sequence>